<keyword evidence="1" id="KW-1133">Transmembrane helix</keyword>
<feature type="transmembrane region" description="Helical" evidence="1">
    <location>
        <begin position="63"/>
        <end position="87"/>
    </location>
</feature>
<keyword evidence="1" id="KW-0472">Membrane</keyword>
<feature type="transmembrane region" description="Helical" evidence="1">
    <location>
        <begin position="145"/>
        <end position="169"/>
    </location>
</feature>
<comment type="caution">
    <text evidence="2">The sequence shown here is derived from an EMBL/GenBank/DDBJ whole genome shotgun (WGS) entry which is preliminary data.</text>
</comment>
<feature type="transmembrane region" description="Helical" evidence="1">
    <location>
        <begin position="209"/>
        <end position="229"/>
    </location>
</feature>
<protein>
    <recommendedName>
        <fullName evidence="4">DUF4386 domain-containing protein</fullName>
    </recommendedName>
</protein>
<accession>A0ABP6ZDD1</accession>
<evidence type="ECO:0000256" key="1">
    <source>
        <dbReference type="SAM" id="Phobius"/>
    </source>
</evidence>
<dbReference type="Pfam" id="PF14329">
    <property type="entry name" value="DUF4386"/>
    <property type="match status" value="1"/>
</dbReference>
<evidence type="ECO:0000313" key="2">
    <source>
        <dbReference type="EMBL" id="GAA3605481.1"/>
    </source>
</evidence>
<gene>
    <name evidence="2" type="ORF">GCM10022419_107890</name>
</gene>
<dbReference type="RefSeq" id="WP_345574431.1">
    <property type="nucleotide sequence ID" value="NZ_BAABDQ010000041.1"/>
</dbReference>
<reference evidence="3" key="1">
    <citation type="journal article" date="2019" name="Int. J. Syst. Evol. Microbiol.">
        <title>The Global Catalogue of Microorganisms (GCM) 10K type strain sequencing project: providing services to taxonomists for standard genome sequencing and annotation.</title>
        <authorList>
            <consortium name="The Broad Institute Genomics Platform"/>
            <consortium name="The Broad Institute Genome Sequencing Center for Infectious Disease"/>
            <person name="Wu L."/>
            <person name="Ma J."/>
        </authorList>
    </citation>
    <scope>NUCLEOTIDE SEQUENCE [LARGE SCALE GENOMIC DNA]</scope>
    <source>
        <strain evidence="3">JCM 17326</strain>
    </source>
</reference>
<dbReference type="InterPro" id="IPR025495">
    <property type="entry name" value="DUF4386"/>
</dbReference>
<evidence type="ECO:0000313" key="3">
    <source>
        <dbReference type="Proteomes" id="UP001500630"/>
    </source>
</evidence>
<feature type="transmembrane region" description="Helical" evidence="1">
    <location>
        <begin position="181"/>
        <end position="203"/>
    </location>
</feature>
<keyword evidence="3" id="KW-1185">Reference proteome</keyword>
<keyword evidence="1" id="KW-0812">Transmembrane</keyword>
<sequence>MATDVHIPAIERGPMDSMRRTALIAGVLYLITIVTSIPALALYGPVLNDPNYIVGPGPDTGVLWGGFLEVICVLACIGTAVVLFPVVKRQNEAAALGFVAARVLEAAIIVVGIISLLTVVTLRQAATAGADGDSLVTIGTALVAIHNWTFLLGPGFIPAVNAWLLGYLLYRSRLVPRVIPVLGLIGAPLLFLSATAVLFGLYAQVSVPSAMSAVPIFLWEGSLGLWLVVRGFKPSPLTAAAVAPGAR</sequence>
<proteinExistence type="predicted"/>
<feature type="transmembrane region" description="Helical" evidence="1">
    <location>
        <begin position="21"/>
        <end position="43"/>
    </location>
</feature>
<feature type="transmembrane region" description="Helical" evidence="1">
    <location>
        <begin position="99"/>
        <end position="125"/>
    </location>
</feature>
<dbReference type="EMBL" id="BAABDQ010000041">
    <property type="protein sequence ID" value="GAA3605481.1"/>
    <property type="molecule type" value="Genomic_DNA"/>
</dbReference>
<evidence type="ECO:0008006" key="4">
    <source>
        <dbReference type="Google" id="ProtNLM"/>
    </source>
</evidence>
<dbReference type="Proteomes" id="UP001500630">
    <property type="component" value="Unassembled WGS sequence"/>
</dbReference>
<organism evidence="2 3">
    <name type="scientific">Nonomuraea rosea</name>
    <dbReference type="NCBI Taxonomy" id="638574"/>
    <lineage>
        <taxon>Bacteria</taxon>
        <taxon>Bacillati</taxon>
        <taxon>Actinomycetota</taxon>
        <taxon>Actinomycetes</taxon>
        <taxon>Streptosporangiales</taxon>
        <taxon>Streptosporangiaceae</taxon>
        <taxon>Nonomuraea</taxon>
    </lineage>
</organism>
<name>A0ABP6ZDD1_9ACTN</name>